<dbReference type="PROSITE" id="PS51819">
    <property type="entry name" value="VOC"/>
    <property type="match status" value="1"/>
</dbReference>
<dbReference type="PANTHER" id="PTHR36437:SF2">
    <property type="entry name" value="GLYOXALASE_BLEOMYCIN RESISTANCE PROTEIN_DIOXYGENASE"/>
    <property type="match status" value="1"/>
</dbReference>
<evidence type="ECO:0000313" key="2">
    <source>
        <dbReference type="EMBL" id="TRW46828.1"/>
    </source>
</evidence>
<name>A0A552WVG6_9MICO</name>
<keyword evidence="3" id="KW-1185">Reference proteome</keyword>
<dbReference type="InterPro" id="IPR004360">
    <property type="entry name" value="Glyas_Fos-R_dOase_dom"/>
</dbReference>
<dbReference type="AlphaFoldDB" id="A0A552WVG6"/>
<dbReference type="Gene3D" id="3.10.180.10">
    <property type="entry name" value="2,3-Dihydroxybiphenyl 1,2-Dioxygenase, domain 1"/>
    <property type="match status" value="1"/>
</dbReference>
<dbReference type="SUPFAM" id="SSF54593">
    <property type="entry name" value="Glyoxalase/Bleomycin resistance protein/Dihydroxybiphenyl dioxygenase"/>
    <property type="match status" value="1"/>
</dbReference>
<evidence type="ECO:0000259" key="1">
    <source>
        <dbReference type="PROSITE" id="PS51819"/>
    </source>
</evidence>
<organism evidence="2 3">
    <name type="scientific">Georgenia yuyongxinii</name>
    <dbReference type="NCBI Taxonomy" id="2589797"/>
    <lineage>
        <taxon>Bacteria</taxon>
        <taxon>Bacillati</taxon>
        <taxon>Actinomycetota</taxon>
        <taxon>Actinomycetes</taxon>
        <taxon>Micrococcales</taxon>
        <taxon>Bogoriellaceae</taxon>
        <taxon>Georgenia</taxon>
    </lineage>
</organism>
<dbReference type="Pfam" id="PF00903">
    <property type="entry name" value="Glyoxalase"/>
    <property type="match status" value="1"/>
</dbReference>
<dbReference type="EMBL" id="VJXR01000006">
    <property type="protein sequence ID" value="TRW46828.1"/>
    <property type="molecule type" value="Genomic_DNA"/>
</dbReference>
<feature type="domain" description="VOC" evidence="1">
    <location>
        <begin position="1"/>
        <end position="126"/>
    </location>
</feature>
<dbReference type="InterPro" id="IPR037523">
    <property type="entry name" value="VOC_core"/>
</dbReference>
<proteinExistence type="predicted"/>
<dbReference type="PANTHER" id="PTHR36437">
    <property type="entry name" value="GLYOXALASE/BLEOMYCIN RESISTANCE PROTEIN/DIOXYGENASE"/>
    <property type="match status" value="1"/>
</dbReference>
<dbReference type="Proteomes" id="UP000318693">
    <property type="component" value="Unassembled WGS sequence"/>
</dbReference>
<gene>
    <name evidence="2" type="ORF">FJ693_03695</name>
</gene>
<dbReference type="InterPro" id="IPR029068">
    <property type="entry name" value="Glyas_Bleomycin-R_OHBP_Dase"/>
</dbReference>
<evidence type="ECO:0000313" key="3">
    <source>
        <dbReference type="Proteomes" id="UP000318693"/>
    </source>
</evidence>
<comment type="caution">
    <text evidence="2">The sequence shown here is derived from an EMBL/GenBank/DDBJ whole genome shotgun (WGS) entry which is preliminary data.</text>
</comment>
<protein>
    <submittedName>
        <fullName evidence="2">VOC family protein</fullName>
    </submittedName>
</protein>
<reference evidence="2 3" key="1">
    <citation type="submission" date="2019-07" db="EMBL/GenBank/DDBJ databases">
        <title>Georgenia wutianyii sp. nov. and Georgenia *** sp. nov. isolated from plateau pika (Ochotona curzoniae) in the Qinghai-Tibet plateau of China.</title>
        <authorList>
            <person name="Tian Z."/>
        </authorList>
    </citation>
    <scope>NUCLEOTIDE SEQUENCE [LARGE SCALE GENOMIC DNA]</scope>
    <source>
        <strain evidence="2 3">Z446</strain>
    </source>
</reference>
<sequence length="131" mass="13912">MPHVALVNVLVRGYDEAIAFYTGAFGLELLEDSPQGGTKRWVVVGSRGGGAGLRLALATKEAQLARVGSQSGDGVAFFLHVEDFDATVERALAHGAVATEQPRDEPHGRVIILEDLYGNRWDVIEPAGDAG</sequence>
<dbReference type="RefSeq" id="WP_143417185.1">
    <property type="nucleotide sequence ID" value="NZ_VJXR01000006.1"/>
</dbReference>
<accession>A0A552WVG6</accession>